<keyword evidence="2" id="KW-1185">Reference proteome</keyword>
<name>A0A377QZ53_9NEIS</name>
<dbReference type="EMBL" id="UGJJ01000001">
    <property type="protein sequence ID" value="STR00065.1"/>
    <property type="molecule type" value="Genomic_DNA"/>
</dbReference>
<proteinExistence type="predicted"/>
<reference evidence="1 2" key="1">
    <citation type="submission" date="2018-06" db="EMBL/GenBank/DDBJ databases">
        <authorList>
            <consortium name="Pathogen Informatics"/>
            <person name="Doyle S."/>
        </authorList>
    </citation>
    <scope>NUCLEOTIDE SEQUENCE [LARGE SCALE GENOMIC DNA]</scope>
    <source>
        <strain evidence="1 2">NCTC13336</strain>
    </source>
</reference>
<protein>
    <submittedName>
        <fullName evidence="1">Uncharacterized protein</fullName>
    </submittedName>
</protein>
<dbReference type="AlphaFoldDB" id="A0A377QZ53"/>
<accession>A0A377QZ53</accession>
<dbReference type="RefSeq" id="WP_172461183.1">
    <property type="nucleotide sequence ID" value="NZ_CP091516.1"/>
</dbReference>
<dbReference type="Proteomes" id="UP000254293">
    <property type="component" value="Unassembled WGS sequence"/>
</dbReference>
<sequence length="58" mass="6286">MAGKAAISRLAARIRCTGKRQIEAASADSDADMHHLTAGLLPDFKDNGRYGLPPVFRF</sequence>
<evidence type="ECO:0000313" key="1">
    <source>
        <dbReference type="EMBL" id="STR00065.1"/>
    </source>
</evidence>
<gene>
    <name evidence="1" type="ORF">NCTC13336_00255</name>
</gene>
<evidence type="ECO:0000313" key="2">
    <source>
        <dbReference type="Proteomes" id="UP000254293"/>
    </source>
</evidence>
<organism evidence="1 2">
    <name type="scientific">Kingella potus</name>
    <dbReference type="NCBI Taxonomy" id="265175"/>
    <lineage>
        <taxon>Bacteria</taxon>
        <taxon>Pseudomonadati</taxon>
        <taxon>Pseudomonadota</taxon>
        <taxon>Betaproteobacteria</taxon>
        <taxon>Neisseriales</taxon>
        <taxon>Neisseriaceae</taxon>
        <taxon>Kingella</taxon>
    </lineage>
</organism>